<dbReference type="GO" id="GO:0003743">
    <property type="term" value="F:translation initiation factor activity"/>
    <property type="evidence" value="ECO:0007669"/>
    <property type="project" value="UniProtKB-UniRule"/>
</dbReference>
<accession>A0A7R9CGU5</accession>
<dbReference type="PANTHER" id="PTHR21668">
    <property type="entry name" value="EIF-1A"/>
    <property type="match status" value="1"/>
</dbReference>
<dbReference type="SUPFAM" id="SSF50249">
    <property type="entry name" value="Nucleic acid-binding proteins"/>
    <property type="match status" value="2"/>
</dbReference>
<evidence type="ECO:0000256" key="6">
    <source>
        <dbReference type="ARBA" id="ARBA00047113"/>
    </source>
</evidence>
<dbReference type="PROSITE" id="PS01262">
    <property type="entry name" value="IF1A"/>
    <property type="match status" value="1"/>
</dbReference>
<name>A0A7R9CGU5_TIMCR</name>
<dbReference type="InterPro" id="IPR001253">
    <property type="entry name" value="TIF_eIF-1A"/>
</dbReference>
<keyword evidence="2 7" id="KW-0396">Initiation factor</keyword>
<dbReference type="EMBL" id="OC317059">
    <property type="protein sequence ID" value="CAD7394753.1"/>
    <property type="molecule type" value="Genomic_DNA"/>
</dbReference>
<dbReference type="PROSITE" id="PS50832">
    <property type="entry name" value="S1_IF1_TYPE"/>
    <property type="match status" value="1"/>
</dbReference>
<proteinExistence type="inferred from homology"/>
<dbReference type="Gene3D" id="2.40.50.140">
    <property type="entry name" value="Nucleic acid-binding proteins"/>
    <property type="match status" value="2"/>
</dbReference>
<dbReference type="GO" id="GO:0003723">
    <property type="term" value="F:RNA binding"/>
    <property type="evidence" value="ECO:0007669"/>
    <property type="project" value="InterPro"/>
</dbReference>
<keyword evidence="3 7" id="KW-0648">Protein biosynthesis</keyword>
<dbReference type="AlphaFoldDB" id="A0A7R9CGU5"/>
<comment type="similarity">
    <text evidence="1">Belongs to the eIF-1A family.</text>
</comment>
<dbReference type="CDD" id="cd05793">
    <property type="entry name" value="S1_IF1A"/>
    <property type="match status" value="1"/>
</dbReference>
<evidence type="ECO:0000256" key="7">
    <source>
        <dbReference type="PROSITE-ProRule" id="PRU00181"/>
    </source>
</evidence>
<evidence type="ECO:0000259" key="8">
    <source>
        <dbReference type="PROSITE" id="PS50832"/>
    </source>
</evidence>
<evidence type="ECO:0000256" key="5">
    <source>
        <dbReference type="ARBA" id="ARBA00045454"/>
    </source>
</evidence>
<gene>
    <name evidence="9" type="ORF">TCEB3V08_LOCUS2665</name>
</gene>
<comment type="subunit">
    <text evidence="6">Component of the 43S pre-initiation complex (43S PIC), which is composed of the 40S ribosomal subunit, EIF1, eIF1A (EIF1AX), eIF3 complex, EIF5 and eIF2-GTP-initiator tRNA complex (eIF2 ternary complex). Interacts with EIF5; this interaction contributes to the maintenance of EIF1 within the open 43S PIC. Interacts through its C-terminal domain (CTD) with the CTD of EIF5B; from the location of the start codon by the 43S complex until the formation of the 80S complex.</text>
</comment>
<dbReference type="SMART" id="SM00652">
    <property type="entry name" value="eIF1a"/>
    <property type="match status" value="1"/>
</dbReference>
<comment type="function">
    <text evidence="5">Component of the 43S pre-initiation complex (43S PIC), which binds to the mRNA cap-proximal region, scans mRNA 5'-untranslated region, and locates the initiation codon. This protein enhances formation of the cap-proximal complex. Together with EIF1, facilitates scanning, start codon recognition, promotion of the assembly of 48S complex at the initiation codon (43S PIC becomes 48S PIC after the start codon is reached), and dissociation of aberrant complexes. After start codon location, together with EIF5B orients the initiator methionine-tRNA in a conformation that allows 60S ribosomal subunit joining to form the 80S initiation complex. Is released after 80S initiation complex formation, just after GTP hydrolysis by EIF5B, and before release of EIF5B. Its globular part is located in the A site of the 40S ribosomal subunit. Its interaction with EIF5 during scanning contribute to the maintenance of EIF1 within the open 43S PIC. In contrast to yeast orthologs, does not bind EIF1.</text>
</comment>
<organism evidence="9">
    <name type="scientific">Timema cristinae</name>
    <name type="common">Walking stick</name>
    <dbReference type="NCBI Taxonomy" id="61476"/>
    <lineage>
        <taxon>Eukaryota</taxon>
        <taxon>Metazoa</taxon>
        <taxon>Ecdysozoa</taxon>
        <taxon>Arthropoda</taxon>
        <taxon>Hexapoda</taxon>
        <taxon>Insecta</taxon>
        <taxon>Pterygota</taxon>
        <taxon>Neoptera</taxon>
        <taxon>Polyneoptera</taxon>
        <taxon>Phasmatodea</taxon>
        <taxon>Timematodea</taxon>
        <taxon>Timematoidea</taxon>
        <taxon>Timematidae</taxon>
        <taxon>Timema</taxon>
    </lineage>
</organism>
<dbReference type="InterPro" id="IPR018104">
    <property type="entry name" value="TIF_eIF-1A_CS"/>
</dbReference>
<dbReference type="InterPro" id="IPR006196">
    <property type="entry name" value="RNA-binding_domain_S1_IF1"/>
</dbReference>
<evidence type="ECO:0000256" key="1">
    <source>
        <dbReference type="ARBA" id="ARBA00007392"/>
    </source>
</evidence>
<reference evidence="9" key="1">
    <citation type="submission" date="2020-11" db="EMBL/GenBank/DDBJ databases">
        <authorList>
            <person name="Tran Van P."/>
        </authorList>
    </citation>
    <scope>NUCLEOTIDE SEQUENCE</scope>
</reference>
<sequence length="352" mass="39623">MLGNGRLEAMCFDGVKRLCHIRGKLRKKARRLQFPEKITAASISIFFTKLQQPTVWINQGDIILIGLRDYQDAKADVILKYTPDEARNLKTYGEFPETVRINETVTFVEDGFDEDIEFASPITNSITACELTAGLLVTLRVAVEQGAGGDNSQHLSPLHSCAQQYLSPLHSCAHNHFSPLHSCAHHHFSPLHSSRRIQLISVCLIVRLCLILKKTSEQLTAVPVYTQHPSVGRILTSHQYTHLNKYFLVIGSNFSQDSILILPSDRAHRPKVWFDVISTNPELGISWLVLPATSDRNLISTTFRSPPPVGSTVTHSERGPWCFDWPELVLIFYRAQSVLHLKHFVCGGRPVR</sequence>
<evidence type="ECO:0000313" key="9">
    <source>
        <dbReference type="EMBL" id="CAD7394753.1"/>
    </source>
</evidence>
<evidence type="ECO:0000256" key="3">
    <source>
        <dbReference type="ARBA" id="ARBA00022917"/>
    </source>
</evidence>
<feature type="domain" description="S1-like" evidence="8">
    <location>
        <begin position="1"/>
        <end position="82"/>
    </location>
</feature>
<protein>
    <recommendedName>
        <fullName evidence="4">Eukaryotic translation initiation factor 4C</fullName>
    </recommendedName>
</protein>
<evidence type="ECO:0000256" key="4">
    <source>
        <dbReference type="ARBA" id="ARBA00032507"/>
    </source>
</evidence>
<dbReference type="InterPro" id="IPR012340">
    <property type="entry name" value="NA-bd_OB-fold"/>
</dbReference>
<evidence type="ECO:0000256" key="2">
    <source>
        <dbReference type="ARBA" id="ARBA00022540"/>
    </source>
</evidence>